<dbReference type="KEGG" id="pno:SNOG_02337"/>
<proteinExistence type="predicted"/>
<dbReference type="GeneID" id="5969797"/>
<dbReference type="RefSeq" id="XP_001792947.1">
    <property type="nucleotide sequence ID" value="XM_001792895.1"/>
</dbReference>
<organism evidence="1 2">
    <name type="scientific">Phaeosphaeria nodorum (strain SN15 / ATCC MYA-4574 / FGSC 10173)</name>
    <name type="common">Glume blotch fungus</name>
    <name type="synonym">Parastagonospora nodorum</name>
    <dbReference type="NCBI Taxonomy" id="321614"/>
    <lineage>
        <taxon>Eukaryota</taxon>
        <taxon>Fungi</taxon>
        <taxon>Dikarya</taxon>
        <taxon>Ascomycota</taxon>
        <taxon>Pezizomycotina</taxon>
        <taxon>Dothideomycetes</taxon>
        <taxon>Pleosporomycetidae</taxon>
        <taxon>Pleosporales</taxon>
        <taxon>Pleosporineae</taxon>
        <taxon>Phaeosphaeriaceae</taxon>
        <taxon>Parastagonospora</taxon>
    </lineage>
</organism>
<reference evidence="2" key="1">
    <citation type="journal article" date="2007" name="Plant Cell">
        <title>Dothideomycete-plant interactions illuminated by genome sequencing and EST analysis of the wheat pathogen Stagonospora nodorum.</title>
        <authorList>
            <person name="Hane J.K."/>
            <person name="Lowe R.G."/>
            <person name="Solomon P.S."/>
            <person name="Tan K.C."/>
            <person name="Schoch C.L."/>
            <person name="Spatafora J.W."/>
            <person name="Crous P.W."/>
            <person name="Kodira C."/>
            <person name="Birren B.W."/>
            <person name="Galagan J.E."/>
            <person name="Torriani S.F."/>
            <person name="McDonald B.A."/>
            <person name="Oliver R.P."/>
        </authorList>
    </citation>
    <scope>NUCLEOTIDE SEQUENCE [LARGE SCALE GENOMIC DNA]</scope>
    <source>
        <strain evidence="2">SN15 / ATCC MYA-4574 / FGSC 10173</strain>
    </source>
</reference>
<accession>Q0V0X7</accession>
<name>Q0V0X7_PHANO</name>
<dbReference type="Proteomes" id="UP000001055">
    <property type="component" value="Unassembled WGS sequence"/>
</dbReference>
<dbReference type="InParanoid" id="Q0V0X7"/>
<dbReference type="EMBL" id="CH445327">
    <property type="protein sequence ID" value="EAT90549.1"/>
    <property type="molecule type" value="Genomic_DNA"/>
</dbReference>
<sequence length="44" mass="5017">MSRRMRLASPMFRCYRGDPDLLTNGPRLAVSVADRGTNQRSPEH</sequence>
<dbReference type="AlphaFoldDB" id="Q0V0X7"/>
<evidence type="ECO:0000313" key="1">
    <source>
        <dbReference type="EMBL" id="EAT90549.1"/>
    </source>
</evidence>
<gene>
    <name evidence="1" type="ORF">SNOG_02337</name>
</gene>
<protein>
    <submittedName>
        <fullName evidence="1">Uncharacterized protein</fullName>
    </submittedName>
</protein>
<evidence type="ECO:0000313" key="2">
    <source>
        <dbReference type="Proteomes" id="UP000001055"/>
    </source>
</evidence>